<dbReference type="Proteomes" id="UP001189429">
    <property type="component" value="Unassembled WGS sequence"/>
</dbReference>
<reference evidence="1" key="1">
    <citation type="submission" date="2023-10" db="EMBL/GenBank/DDBJ databases">
        <authorList>
            <person name="Chen Y."/>
            <person name="Shah S."/>
            <person name="Dougan E. K."/>
            <person name="Thang M."/>
            <person name="Chan C."/>
        </authorList>
    </citation>
    <scope>NUCLEOTIDE SEQUENCE [LARGE SCALE GENOMIC DNA]</scope>
</reference>
<accession>A0ABN9W8V3</accession>
<gene>
    <name evidence="1" type="ORF">PCOR1329_LOCUS64194</name>
</gene>
<protein>
    <submittedName>
        <fullName evidence="1">Uncharacterized protein</fullName>
    </submittedName>
</protein>
<keyword evidence="2" id="KW-1185">Reference proteome</keyword>
<organism evidence="1 2">
    <name type="scientific">Prorocentrum cordatum</name>
    <dbReference type="NCBI Taxonomy" id="2364126"/>
    <lineage>
        <taxon>Eukaryota</taxon>
        <taxon>Sar</taxon>
        <taxon>Alveolata</taxon>
        <taxon>Dinophyceae</taxon>
        <taxon>Prorocentrales</taxon>
        <taxon>Prorocentraceae</taxon>
        <taxon>Prorocentrum</taxon>
    </lineage>
</organism>
<dbReference type="EMBL" id="CAUYUJ010018172">
    <property type="protein sequence ID" value="CAK0881284.1"/>
    <property type="molecule type" value="Genomic_DNA"/>
</dbReference>
<evidence type="ECO:0000313" key="1">
    <source>
        <dbReference type="EMBL" id="CAK0881284.1"/>
    </source>
</evidence>
<comment type="caution">
    <text evidence="1">The sequence shown here is derived from an EMBL/GenBank/DDBJ whole genome shotgun (WGS) entry which is preliminary data.</text>
</comment>
<proteinExistence type="predicted"/>
<evidence type="ECO:0000313" key="2">
    <source>
        <dbReference type="Proteomes" id="UP001189429"/>
    </source>
</evidence>
<name>A0ABN9W8V3_9DINO</name>
<sequence>MPKAICEAAAGSPANPKITRYEINKANHERFERARHELNAPLVSGGSWNWPLEDPNRLPSMIVSESGALRELLAAAQQRRGDPSQGRPWTLVIVRDEFSPGGVFCVSDGRKGVNFSLAFLELGARSIRSDSAWFTHVDVRHSWFKQVQGGWGAMFGKCLKLHLLSPTGLATAGAPIAVFGTDILIFARVGFMIADLDNHRMSLNSNGANGFRPRLRRCNVLKKSSGTAELDPARFVEISCADPTRFRLRTSADAFAAADFVSAAHARWTAGAMAKDRFETLQMMRGLKFAPHGILLDPELRHHVDVVDSAVIDWVHAALKDGAFTTEVILLAQACGDELGVKFENLREHMKGGWLQPARGRAKSKELHKIFDECRSPKEDKMRASASELHGMHALLRRIVELRLLGAALDKQAASFQAACATLDMICAVKQGSVGSREGAAQLRRVRAEHLRLHREACGTANTLPKHHMMFDAADQWSVTSFCSKELLAECAFAPLLTANTRHWWRRSSTRSGCQRAPTDGRLEAPTRQAWRAGAVLSAPARYMCGDDVAVLRLA</sequence>